<proteinExistence type="predicted"/>
<dbReference type="PANTHER" id="PTHR35569:SF1">
    <property type="entry name" value="CYANAMIDE HYDRATASE DDI2-RELATED"/>
    <property type="match status" value="1"/>
</dbReference>
<comment type="caution">
    <text evidence="2">The sequence shown here is derived from an EMBL/GenBank/DDBJ whole genome shotgun (WGS) entry which is preliminary data.</text>
</comment>
<reference evidence="2 3" key="1">
    <citation type="submission" date="2017-10" db="EMBL/GenBank/DDBJ databases">
        <title>Comparative genomics in systemic dimorphic fungi from Ajellomycetaceae.</title>
        <authorList>
            <person name="Munoz J.F."/>
            <person name="Mcewen J.G."/>
            <person name="Clay O.K."/>
            <person name="Cuomo C.A."/>
        </authorList>
    </citation>
    <scope>NUCLEOTIDE SEQUENCE [LARGE SCALE GENOMIC DNA]</scope>
    <source>
        <strain evidence="2 3">UAMH4076</strain>
    </source>
</reference>
<gene>
    <name evidence="2" type="ORF">GX50_02430</name>
</gene>
<dbReference type="Proteomes" id="UP000226031">
    <property type="component" value="Unassembled WGS sequence"/>
</dbReference>
<dbReference type="InterPro" id="IPR003607">
    <property type="entry name" value="HD/PDEase_dom"/>
</dbReference>
<dbReference type="Gene3D" id="1.10.3210.10">
    <property type="entry name" value="Hypothetical protein af1432"/>
    <property type="match status" value="1"/>
</dbReference>
<feature type="region of interest" description="Disordered" evidence="1">
    <location>
        <begin position="25"/>
        <end position="46"/>
    </location>
</feature>
<dbReference type="InterPro" id="IPR017771">
    <property type="entry name" value="Cyanamide_hydratase_HD"/>
</dbReference>
<dbReference type="VEuPathDB" id="FungiDB:EMCG_01007"/>
<dbReference type="CDD" id="cd00077">
    <property type="entry name" value="HDc"/>
    <property type="match status" value="1"/>
</dbReference>
<evidence type="ECO:0000256" key="1">
    <source>
        <dbReference type="SAM" id="MobiDB-lite"/>
    </source>
</evidence>
<accession>A0A2B7ZN78</accession>
<dbReference type="EMBL" id="PDND01000034">
    <property type="protein sequence ID" value="PGH34750.1"/>
    <property type="molecule type" value="Genomic_DNA"/>
</dbReference>
<organism evidence="2 3">
    <name type="scientific">[Emmonsia] crescens</name>
    <dbReference type="NCBI Taxonomy" id="73230"/>
    <lineage>
        <taxon>Eukaryota</taxon>
        <taxon>Fungi</taxon>
        <taxon>Dikarya</taxon>
        <taxon>Ascomycota</taxon>
        <taxon>Pezizomycotina</taxon>
        <taxon>Eurotiomycetes</taxon>
        <taxon>Eurotiomycetidae</taxon>
        <taxon>Onygenales</taxon>
        <taxon>Ajellomycetaceae</taxon>
        <taxon>Emergomyces</taxon>
    </lineage>
</organism>
<evidence type="ECO:0000313" key="2">
    <source>
        <dbReference type="EMBL" id="PGH34750.1"/>
    </source>
</evidence>
<dbReference type="AlphaFoldDB" id="A0A2B7ZN78"/>
<evidence type="ECO:0008006" key="4">
    <source>
        <dbReference type="Google" id="ProtNLM"/>
    </source>
</evidence>
<dbReference type="NCBIfam" id="TIGR03401">
    <property type="entry name" value="cyanamide_fam"/>
    <property type="match status" value="1"/>
</dbReference>
<keyword evidence="3" id="KW-1185">Reference proteome</keyword>
<dbReference type="PANTHER" id="PTHR35569">
    <property type="entry name" value="CYANAMIDE HYDRATASE DDI2-RELATED"/>
    <property type="match status" value="1"/>
</dbReference>
<name>A0A2B7ZN78_9EURO</name>
<evidence type="ECO:0000313" key="3">
    <source>
        <dbReference type="Proteomes" id="UP000226031"/>
    </source>
</evidence>
<feature type="compositionally biased region" description="Pro residues" evidence="1">
    <location>
        <begin position="31"/>
        <end position="40"/>
    </location>
</feature>
<sequence length="261" mass="28437">MSNPSDDPITTHGFTAVPASASTLLTGTPEYPAPSTPAPPLSVSDTPVPNTPLAKRIQAYALAHLPIPTYNHSMRVYHFGLAIKRYRFPTWSFSDEAYFLTCMLHDIGTTEENLRKTRLSFEFYGGMLAMEVLGNVEGGGGGGTGGGGERELLVAPVEQAESVAEAIIRHQDLCEVGKITAVGQLVQLATIFDNTGSYEELVHPSTIENISAHFPRLKWANCFAATIRQENSLKPWAHTTSLGEEEFPAKVLGNKLMEKYE</sequence>
<dbReference type="SUPFAM" id="SSF109604">
    <property type="entry name" value="HD-domain/PDEase-like"/>
    <property type="match status" value="1"/>
</dbReference>
<protein>
    <recommendedName>
        <fullName evidence="4">HD/PDEase domain-containing protein</fullName>
    </recommendedName>
</protein>